<dbReference type="AlphaFoldDB" id="A0AA36HBD7"/>
<feature type="signal peptide" evidence="1">
    <location>
        <begin position="1"/>
        <end position="23"/>
    </location>
</feature>
<dbReference type="Proteomes" id="UP001176961">
    <property type="component" value="Unassembled WGS sequence"/>
</dbReference>
<dbReference type="EMBL" id="CATQJL010000316">
    <property type="protein sequence ID" value="CAJ0607170.1"/>
    <property type="molecule type" value="Genomic_DNA"/>
</dbReference>
<evidence type="ECO:0000313" key="2">
    <source>
        <dbReference type="EMBL" id="CAJ0607170.1"/>
    </source>
</evidence>
<proteinExistence type="predicted"/>
<sequence length="132" mass="13814">MNNLRLLCRSALLFFVIFLSVRADGIFRDAGNTAQHAADAAVDTVGGAAGAVAEGAKTGYNAVANTAADAAEVARKGIKETVEDAGDTVHQARHYTSDKIRDAAYVVDSGAQGAMTIAFCVMPLFVVRYLTC</sequence>
<reference evidence="2" key="1">
    <citation type="submission" date="2023-07" db="EMBL/GenBank/DDBJ databases">
        <authorList>
            <consortium name="CYATHOMIX"/>
        </authorList>
    </citation>
    <scope>NUCLEOTIDE SEQUENCE</scope>
    <source>
        <strain evidence="2">N/A</strain>
    </source>
</reference>
<accession>A0AA36HBD7</accession>
<evidence type="ECO:0000256" key="1">
    <source>
        <dbReference type="SAM" id="SignalP"/>
    </source>
</evidence>
<name>A0AA36HBD7_CYLNA</name>
<gene>
    <name evidence="2" type="ORF">CYNAS_LOCUS19153</name>
</gene>
<organism evidence="2 3">
    <name type="scientific">Cylicocyclus nassatus</name>
    <name type="common">Nematode worm</name>
    <dbReference type="NCBI Taxonomy" id="53992"/>
    <lineage>
        <taxon>Eukaryota</taxon>
        <taxon>Metazoa</taxon>
        <taxon>Ecdysozoa</taxon>
        <taxon>Nematoda</taxon>
        <taxon>Chromadorea</taxon>
        <taxon>Rhabditida</taxon>
        <taxon>Rhabditina</taxon>
        <taxon>Rhabditomorpha</taxon>
        <taxon>Strongyloidea</taxon>
        <taxon>Strongylidae</taxon>
        <taxon>Cylicocyclus</taxon>
    </lineage>
</organism>
<keyword evidence="3" id="KW-1185">Reference proteome</keyword>
<keyword evidence="1" id="KW-0732">Signal</keyword>
<evidence type="ECO:0000313" key="3">
    <source>
        <dbReference type="Proteomes" id="UP001176961"/>
    </source>
</evidence>
<feature type="chain" id="PRO_5041421883" evidence="1">
    <location>
        <begin position="24"/>
        <end position="132"/>
    </location>
</feature>
<protein>
    <submittedName>
        <fullName evidence="2">Uncharacterized protein</fullName>
    </submittedName>
</protein>
<comment type="caution">
    <text evidence="2">The sequence shown here is derived from an EMBL/GenBank/DDBJ whole genome shotgun (WGS) entry which is preliminary data.</text>
</comment>